<dbReference type="InterPro" id="IPR011009">
    <property type="entry name" value="Kinase-like_dom_sf"/>
</dbReference>
<evidence type="ECO:0008006" key="4">
    <source>
        <dbReference type="Google" id="ProtNLM"/>
    </source>
</evidence>
<protein>
    <recommendedName>
        <fullName evidence="4">Protein kinase domain-containing protein</fullName>
    </recommendedName>
</protein>
<evidence type="ECO:0000313" key="3">
    <source>
        <dbReference type="Proteomes" id="UP000694620"/>
    </source>
</evidence>
<evidence type="ECO:0000313" key="2">
    <source>
        <dbReference type="Ensembl" id="ENSECRP00000016719.1"/>
    </source>
</evidence>
<organism evidence="2 3">
    <name type="scientific">Erpetoichthys calabaricus</name>
    <name type="common">Rope fish</name>
    <name type="synonym">Calamoichthys calabaricus</name>
    <dbReference type="NCBI Taxonomy" id="27687"/>
    <lineage>
        <taxon>Eukaryota</taxon>
        <taxon>Metazoa</taxon>
        <taxon>Chordata</taxon>
        <taxon>Craniata</taxon>
        <taxon>Vertebrata</taxon>
        <taxon>Euteleostomi</taxon>
        <taxon>Actinopterygii</taxon>
        <taxon>Polypteriformes</taxon>
        <taxon>Polypteridae</taxon>
        <taxon>Erpetoichthys</taxon>
    </lineage>
</organism>
<sequence>MCAHLNGQTALLDLECPFVPAAPDMAQECQMQYEPVAEIGGGAYGTVYKARDLQSGKFVALKSFPGHCMPVSKCVM</sequence>
<name>A0A8C4SFY3_ERPCA</name>
<dbReference type="AlphaFoldDB" id="A0A8C4SFY3"/>
<dbReference type="Gene3D" id="3.30.200.20">
    <property type="entry name" value="Phosphorylase Kinase, domain 1"/>
    <property type="match status" value="1"/>
</dbReference>
<keyword evidence="1" id="KW-0067">ATP-binding</keyword>
<dbReference type="SUPFAM" id="SSF56112">
    <property type="entry name" value="Protein kinase-like (PK-like)"/>
    <property type="match status" value="1"/>
</dbReference>
<dbReference type="Ensembl" id="ENSECRT00000017014.1">
    <property type="protein sequence ID" value="ENSECRP00000016719.1"/>
    <property type="gene ID" value="ENSECRG00000011109.1"/>
</dbReference>
<proteinExistence type="predicted"/>
<reference evidence="2" key="1">
    <citation type="submission" date="2021-06" db="EMBL/GenBank/DDBJ databases">
        <authorList>
            <consortium name="Wellcome Sanger Institute Data Sharing"/>
        </authorList>
    </citation>
    <scope>NUCLEOTIDE SEQUENCE [LARGE SCALE GENOMIC DNA]</scope>
</reference>
<dbReference type="PROSITE" id="PS00107">
    <property type="entry name" value="PROTEIN_KINASE_ATP"/>
    <property type="match status" value="1"/>
</dbReference>
<keyword evidence="3" id="KW-1185">Reference proteome</keyword>
<dbReference type="InterPro" id="IPR017441">
    <property type="entry name" value="Protein_kinase_ATP_BS"/>
</dbReference>
<dbReference type="Proteomes" id="UP000694620">
    <property type="component" value="Chromosome 3"/>
</dbReference>
<dbReference type="GO" id="GO:0005524">
    <property type="term" value="F:ATP binding"/>
    <property type="evidence" value="ECO:0007669"/>
    <property type="project" value="UniProtKB-UniRule"/>
</dbReference>
<keyword evidence="1" id="KW-0547">Nucleotide-binding</keyword>
<feature type="binding site" evidence="1">
    <location>
        <position position="62"/>
    </location>
    <ligand>
        <name>ATP</name>
        <dbReference type="ChEBI" id="CHEBI:30616"/>
    </ligand>
</feature>
<reference evidence="2" key="3">
    <citation type="submission" date="2025-09" db="UniProtKB">
        <authorList>
            <consortium name="Ensembl"/>
        </authorList>
    </citation>
    <scope>IDENTIFICATION</scope>
</reference>
<reference evidence="2" key="2">
    <citation type="submission" date="2025-08" db="UniProtKB">
        <authorList>
            <consortium name="Ensembl"/>
        </authorList>
    </citation>
    <scope>IDENTIFICATION</scope>
</reference>
<accession>A0A8C4SFY3</accession>
<evidence type="ECO:0000256" key="1">
    <source>
        <dbReference type="PROSITE-ProRule" id="PRU10141"/>
    </source>
</evidence>